<dbReference type="EMBL" id="PVWQ01000015">
    <property type="protein sequence ID" value="RDW63104.1"/>
    <property type="molecule type" value="Genomic_DNA"/>
</dbReference>
<dbReference type="Proteomes" id="UP000256690">
    <property type="component" value="Unassembled WGS sequence"/>
</dbReference>
<protein>
    <submittedName>
        <fullName evidence="2">Uncharacterized protein</fullName>
    </submittedName>
</protein>
<comment type="caution">
    <text evidence="2">The sequence shown here is derived from an EMBL/GenBank/DDBJ whole genome shotgun (WGS) entry which is preliminary data.</text>
</comment>
<feature type="compositionally biased region" description="Polar residues" evidence="1">
    <location>
        <begin position="1"/>
        <end position="10"/>
    </location>
</feature>
<dbReference type="RefSeq" id="XP_026599293.1">
    <property type="nucleotide sequence ID" value="XM_026752231.1"/>
</dbReference>
<gene>
    <name evidence="2" type="ORF">DSM5745_10215</name>
</gene>
<keyword evidence="3" id="KW-1185">Reference proteome</keyword>
<feature type="compositionally biased region" description="Basic and acidic residues" evidence="1">
    <location>
        <begin position="31"/>
        <end position="52"/>
    </location>
</feature>
<feature type="region of interest" description="Disordered" evidence="1">
    <location>
        <begin position="1"/>
        <end position="122"/>
    </location>
</feature>
<feature type="compositionally biased region" description="Basic and acidic residues" evidence="1">
    <location>
        <begin position="62"/>
        <end position="106"/>
    </location>
</feature>
<dbReference type="AlphaFoldDB" id="A0A3D8QNR9"/>
<evidence type="ECO:0000313" key="2">
    <source>
        <dbReference type="EMBL" id="RDW63104.1"/>
    </source>
</evidence>
<feature type="compositionally biased region" description="Basic and acidic residues" evidence="1">
    <location>
        <begin position="113"/>
        <end position="122"/>
    </location>
</feature>
<dbReference type="PANTHER" id="PTHR39475:SF1">
    <property type="entry name" value="CONIDIATION-SPECIFIC PROTEIN 6"/>
    <property type="match status" value="1"/>
</dbReference>
<evidence type="ECO:0000256" key="1">
    <source>
        <dbReference type="SAM" id="MobiDB-lite"/>
    </source>
</evidence>
<dbReference type="OrthoDB" id="3358750at2759"/>
<proteinExistence type="predicted"/>
<dbReference type="STRING" id="1810919.A0A3D8QNR9"/>
<sequence length="122" mass="13686">MSSSSTQSNVGRGAFYEAGDQRNAPQSEINQQERYEAGEKASHKNLDSKDQRSIANRLAAQSKEDDPSSHHNRDFQPEAELSKKDPVKPAKLHGNEPSKGAKIDKELQEDDEQRLREKGIKK</sequence>
<accession>A0A3D8QNR9</accession>
<name>A0A3D8QNR9_9EURO</name>
<organism evidence="2 3">
    <name type="scientific">Aspergillus mulundensis</name>
    <dbReference type="NCBI Taxonomy" id="1810919"/>
    <lineage>
        <taxon>Eukaryota</taxon>
        <taxon>Fungi</taxon>
        <taxon>Dikarya</taxon>
        <taxon>Ascomycota</taxon>
        <taxon>Pezizomycotina</taxon>
        <taxon>Eurotiomycetes</taxon>
        <taxon>Eurotiomycetidae</taxon>
        <taxon>Eurotiales</taxon>
        <taxon>Aspergillaceae</taxon>
        <taxon>Aspergillus</taxon>
        <taxon>Aspergillus subgen. Nidulantes</taxon>
    </lineage>
</organism>
<dbReference type="PANTHER" id="PTHR39475">
    <property type="entry name" value="CONIDIATION-SPECIFIC PROTEIN 6"/>
    <property type="match status" value="1"/>
</dbReference>
<dbReference type="GeneID" id="38120585"/>
<reference evidence="2 3" key="1">
    <citation type="journal article" date="2018" name="IMA Fungus">
        <title>IMA Genome-F 9: Draft genome sequence of Annulohypoxylon stygium, Aspergillus mulundensis, Berkeleyomyces basicola (syn. Thielaviopsis basicola), Ceratocystis smalleyi, two Cercospora beticola strains, Coleophoma cylindrospora, Fusarium fracticaudum, Phialophora cf. hyalina, and Morchella septimelata.</title>
        <authorList>
            <person name="Wingfield B.D."/>
            <person name="Bills G.F."/>
            <person name="Dong Y."/>
            <person name="Huang W."/>
            <person name="Nel W.J."/>
            <person name="Swalarsk-Parry B.S."/>
            <person name="Vaghefi N."/>
            <person name="Wilken P.M."/>
            <person name="An Z."/>
            <person name="de Beer Z.W."/>
            <person name="De Vos L."/>
            <person name="Chen L."/>
            <person name="Duong T.A."/>
            <person name="Gao Y."/>
            <person name="Hammerbacher A."/>
            <person name="Kikkert J.R."/>
            <person name="Li Y."/>
            <person name="Li H."/>
            <person name="Li K."/>
            <person name="Li Q."/>
            <person name="Liu X."/>
            <person name="Ma X."/>
            <person name="Naidoo K."/>
            <person name="Pethybridge S.J."/>
            <person name="Sun J."/>
            <person name="Steenkamp E.T."/>
            <person name="van der Nest M.A."/>
            <person name="van Wyk S."/>
            <person name="Wingfield M.J."/>
            <person name="Xiong C."/>
            <person name="Yue Q."/>
            <person name="Zhang X."/>
        </authorList>
    </citation>
    <scope>NUCLEOTIDE SEQUENCE [LARGE SCALE GENOMIC DNA]</scope>
    <source>
        <strain evidence="2 3">DSM 5745</strain>
    </source>
</reference>
<evidence type="ECO:0000313" key="3">
    <source>
        <dbReference type="Proteomes" id="UP000256690"/>
    </source>
</evidence>